<dbReference type="Proteomes" id="UP000567293">
    <property type="component" value="Unassembled WGS sequence"/>
</dbReference>
<sequence>MLRHLYRCALRLHPSAFRIRFGEEMLSIFDLTKGRLPRFLLLMDSILSLTRQWTLRPEFWNELPTASRKQVALDGMPCFSTLDPFRPRAAALIHGLVLTAALFVVTCFAIRYSWIRVLDIHVPAFEFEGSASARPGASPSELRGASGSESQQKRTPPASQSQTSSPHLYVEPLPVEAEVTAETKVERSNLRTSNSSSGTPVPVLGSLEIRLRSYAGTFLSSSPRMTISIEIRGDALVMKREGLPERTLSPLSQTTFLVENSEGSQVQFASESDGKFQRLELFEPGRRITARRR</sequence>
<dbReference type="AlphaFoldDB" id="A0A7V8NVA4"/>
<keyword evidence="2" id="KW-1133">Transmembrane helix</keyword>
<keyword evidence="2" id="KW-0812">Transmembrane</keyword>
<protein>
    <submittedName>
        <fullName evidence="3">Uncharacterized protein</fullName>
    </submittedName>
</protein>
<organism evidence="3 4">
    <name type="scientific">Candidatus Acidiferrum panamense</name>
    <dbReference type="NCBI Taxonomy" id="2741543"/>
    <lineage>
        <taxon>Bacteria</taxon>
        <taxon>Pseudomonadati</taxon>
        <taxon>Acidobacteriota</taxon>
        <taxon>Terriglobia</taxon>
        <taxon>Candidatus Acidiferrales</taxon>
        <taxon>Candidatus Acidiferrum</taxon>
    </lineage>
</organism>
<keyword evidence="2" id="KW-0472">Membrane</keyword>
<feature type="compositionally biased region" description="Low complexity" evidence="1">
    <location>
        <begin position="130"/>
        <end position="140"/>
    </location>
</feature>
<evidence type="ECO:0000256" key="2">
    <source>
        <dbReference type="SAM" id="Phobius"/>
    </source>
</evidence>
<feature type="region of interest" description="Disordered" evidence="1">
    <location>
        <begin position="130"/>
        <end position="167"/>
    </location>
</feature>
<feature type="compositionally biased region" description="Low complexity" evidence="1">
    <location>
        <begin position="155"/>
        <end position="166"/>
    </location>
</feature>
<name>A0A7V8NVA4_9BACT</name>
<accession>A0A7V8NVA4</accession>
<evidence type="ECO:0000256" key="1">
    <source>
        <dbReference type="SAM" id="MobiDB-lite"/>
    </source>
</evidence>
<evidence type="ECO:0000313" key="3">
    <source>
        <dbReference type="EMBL" id="MBA0088088.1"/>
    </source>
</evidence>
<reference evidence="3" key="1">
    <citation type="submission" date="2020-06" db="EMBL/GenBank/DDBJ databases">
        <title>Legume-microbial interactions unlock mineral nutrients during tropical forest succession.</title>
        <authorList>
            <person name="Epihov D.Z."/>
        </authorList>
    </citation>
    <scope>NUCLEOTIDE SEQUENCE [LARGE SCALE GENOMIC DNA]</scope>
    <source>
        <strain evidence="3">Pan2503</strain>
    </source>
</reference>
<feature type="transmembrane region" description="Helical" evidence="2">
    <location>
        <begin position="89"/>
        <end position="110"/>
    </location>
</feature>
<proteinExistence type="predicted"/>
<evidence type="ECO:0000313" key="4">
    <source>
        <dbReference type="Proteomes" id="UP000567293"/>
    </source>
</evidence>
<dbReference type="EMBL" id="JACDQQ010002332">
    <property type="protein sequence ID" value="MBA0088088.1"/>
    <property type="molecule type" value="Genomic_DNA"/>
</dbReference>
<gene>
    <name evidence="3" type="ORF">HRJ53_24145</name>
</gene>
<comment type="caution">
    <text evidence="3">The sequence shown here is derived from an EMBL/GenBank/DDBJ whole genome shotgun (WGS) entry which is preliminary data.</text>
</comment>
<keyword evidence="4" id="KW-1185">Reference proteome</keyword>